<dbReference type="EMBL" id="CM042053">
    <property type="protein sequence ID" value="KAI3715825.1"/>
    <property type="molecule type" value="Genomic_DNA"/>
</dbReference>
<comment type="caution">
    <text evidence="1">The sequence shown here is derived from an EMBL/GenBank/DDBJ whole genome shotgun (WGS) entry which is preliminary data.</text>
</comment>
<protein>
    <submittedName>
        <fullName evidence="1">Uncharacterized protein</fullName>
    </submittedName>
</protein>
<dbReference type="Proteomes" id="UP001055879">
    <property type="component" value="Linkage Group LG07"/>
</dbReference>
<accession>A0ACB9B570</accession>
<gene>
    <name evidence="1" type="ORF">L6452_22813</name>
</gene>
<proteinExistence type="predicted"/>
<evidence type="ECO:0000313" key="1">
    <source>
        <dbReference type="EMBL" id="KAI3715825.1"/>
    </source>
</evidence>
<name>A0ACB9B570_ARCLA</name>
<reference evidence="2" key="1">
    <citation type="journal article" date="2022" name="Mol. Ecol. Resour.">
        <title>The genomes of chicory, endive, great burdock and yacon provide insights into Asteraceae palaeo-polyploidization history and plant inulin production.</title>
        <authorList>
            <person name="Fan W."/>
            <person name="Wang S."/>
            <person name="Wang H."/>
            <person name="Wang A."/>
            <person name="Jiang F."/>
            <person name="Liu H."/>
            <person name="Zhao H."/>
            <person name="Xu D."/>
            <person name="Zhang Y."/>
        </authorList>
    </citation>
    <scope>NUCLEOTIDE SEQUENCE [LARGE SCALE GENOMIC DNA]</scope>
    <source>
        <strain evidence="2">cv. Niubang</strain>
    </source>
</reference>
<evidence type="ECO:0000313" key="2">
    <source>
        <dbReference type="Proteomes" id="UP001055879"/>
    </source>
</evidence>
<reference evidence="1 2" key="2">
    <citation type="journal article" date="2022" name="Mol. Ecol. Resour.">
        <title>The genomes of chicory, endive, great burdock and yacon provide insights into Asteraceae paleo-polyploidization history and plant inulin production.</title>
        <authorList>
            <person name="Fan W."/>
            <person name="Wang S."/>
            <person name="Wang H."/>
            <person name="Wang A."/>
            <person name="Jiang F."/>
            <person name="Liu H."/>
            <person name="Zhao H."/>
            <person name="Xu D."/>
            <person name="Zhang Y."/>
        </authorList>
    </citation>
    <scope>NUCLEOTIDE SEQUENCE [LARGE SCALE GENOMIC DNA]</scope>
    <source>
        <strain evidence="2">cv. Niubang</strain>
    </source>
</reference>
<organism evidence="1 2">
    <name type="scientific">Arctium lappa</name>
    <name type="common">Greater burdock</name>
    <name type="synonym">Lappa major</name>
    <dbReference type="NCBI Taxonomy" id="4217"/>
    <lineage>
        <taxon>Eukaryota</taxon>
        <taxon>Viridiplantae</taxon>
        <taxon>Streptophyta</taxon>
        <taxon>Embryophyta</taxon>
        <taxon>Tracheophyta</taxon>
        <taxon>Spermatophyta</taxon>
        <taxon>Magnoliopsida</taxon>
        <taxon>eudicotyledons</taxon>
        <taxon>Gunneridae</taxon>
        <taxon>Pentapetalae</taxon>
        <taxon>asterids</taxon>
        <taxon>campanulids</taxon>
        <taxon>Asterales</taxon>
        <taxon>Asteraceae</taxon>
        <taxon>Carduoideae</taxon>
        <taxon>Cardueae</taxon>
        <taxon>Arctiinae</taxon>
        <taxon>Arctium</taxon>
    </lineage>
</organism>
<sequence length="123" mass="13101">MSLFCFISPPSNTSPNCRLSPSPPLAITNHHEPSRSIFSPSMSNIAIVLAEGCLVLSCLSMDSQSHIAGKCVQGIGLELIDGCRSLEVDVVGKNRELAHDEELSVLSSTTSKSKEVVLAFDSL</sequence>
<keyword evidence="2" id="KW-1185">Reference proteome</keyword>